<evidence type="ECO:0000256" key="6">
    <source>
        <dbReference type="ARBA" id="ARBA00022946"/>
    </source>
</evidence>
<keyword evidence="3" id="KW-0150">Chloroplast</keyword>
<dbReference type="FunFam" id="1.10.238.260:FF:000001">
    <property type="entry name" value="2-isopropylmalate synthase"/>
    <property type="match status" value="1"/>
</dbReference>
<proteinExistence type="inferred from homology"/>
<dbReference type="Gene3D" id="3.20.20.70">
    <property type="entry name" value="Aldolase class I"/>
    <property type="match status" value="1"/>
</dbReference>
<dbReference type="InterPro" id="IPR050073">
    <property type="entry name" value="2-IPM_HCS-like"/>
</dbReference>
<keyword evidence="6" id="KW-0809">Transit peptide</keyword>
<dbReference type="Pfam" id="PF00682">
    <property type="entry name" value="HMGL-like"/>
    <property type="match status" value="1"/>
</dbReference>
<dbReference type="Gene3D" id="1.10.238.260">
    <property type="match status" value="1"/>
</dbReference>
<dbReference type="GO" id="GO:0009507">
    <property type="term" value="C:chloroplast"/>
    <property type="evidence" value="ECO:0007669"/>
    <property type="project" value="UniProtKB-SubCell"/>
</dbReference>
<dbReference type="OMA" id="MATEPRI"/>
<dbReference type="InterPro" id="IPR000891">
    <property type="entry name" value="PYR_CT"/>
</dbReference>
<dbReference type="SUPFAM" id="SSF51569">
    <property type="entry name" value="Aldolase"/>
    <property type="match status" value="1"/>
</dbReference>
<dbReference type="OrthoDB" id="2015253at2759"/>
<evidence type="ECO:0000256" key="1">
    <source>
        <dbReference type="ARBA" id="ARBA00004229"/>
    </source>
</evidence>
<dbReference type="PROSITE" id="PS00816">
    <property type="entry name" value="AIPM_HOMOCIT_SYNTH_2"/>
    <property type="match status" value="1"/>
</dbReference>
<dbReference type="EMBL" id="CM002870">
    <property type="protein sequence ID" value="KFK40493.1"/>
    <property type="molecule type" value="Genomic_DNA"/>
</dbReference>
<dbReference type="Proteomes" id="UP000029120">
    <property type="component" value="Chromosome 2"/>
</dbReference>
<protein>
    <recommendedName>
        <fullName evidence="7">methylthioalkylmalate synthase</fullName>
        <ecNumber evidence="7">2.3.3.17</ecNumber>
    </recommendedName>
</protein>
<keyword evidence="11" id="KW-1185">Reference proteome</keyword>
<dbReference type="GO" id="GO:0003852">
    <property type="term" value="F:2-isopropylmalate synthase activity"/>
    <property type="evidence" value="ECO:0007669"/>
    <property type="project" value="TreeGrafter"/>
</dbReference>
<accession>A0A087HEE1</accession>
<dbReference type="AlphaFoldDB" id="A0A087HEE1"/>
<dbReference type="PROSITE" id="PS50991">
    <property type="entry name" value="PYR_CT"/>
    <property type="match status" value="1"/>
</dbReference>
<evidence type="ECO:0000313" key="11">
    <source>
        <dbReference type="Proteomes" id="UP000029120"/>
    </source>
</evidence>
<evidence type="ECO:0000256" key="4">
    <source>
        <dbReference type="ARBA" id="ARBA00022640"/>
    </source>
</evidence>
<dbReference type="GO" id="GO:0019761">
    <property type="term" value="P:glucosinolate biosynthetic process"/>
    <property type="evidence" value="ECO:0007669"/>
    <property type="project" value="UniProtKB-ARBA"/>
</dbReference>
<dbReference type="CDD" id="cd07940">
    <property type="entry name" value="DRE_TIM_IPMS"/>
    <property type="match status" value="1"/>
</dbReference>
<reference evidence="11" key="1">
    <citation type="journal article" date="2015" name="Nat. Plants">
        <title>Genome expansion of Arabis alpina linked with retrotransposition and reduced symmetric DNA methylation.</title>
        <authorList>
            <person name="Willing E.M."/>
            <person name="Rawat V."/>
            <person name="Mandakova T."/>
            <person name="Maumus F."/>
            <person name="James G.V."/>
            <person name="Nordstroem K.J."/>
            <person name="Becker C."/>
            <person name="Warthmann N."/>
            <person name="Chica C."/>
            <person name="Szarzynska B."/>
            <person name="Zytnicki M."/>
            <person name="Albani M.C."/>
            <person name="Kiefer C."/>
            <person name="Bergonzi S."/>
            <person name="Castaings L."/>
            <person name="Mateos J.L."/>
            <person name="Berns M.C."/>
            <person name="Bujdoso N."/>
            <person name="Piofczyk T."/>
            <person name="de Lorenzo L."/>
            <person name="Barrero-Sicilia C."/>
            <person name="Mateos I."/>
            <person name="Piednoel M."/>
            <person name="Hagmann J."/>
            <person name="Chen-Min-Tao R."/>
            <person name="Iglesias-Fernandez R."/>
            <person name="Schuster S.C."/>
            <person name="Alonso-Blanco C."/>
            <person name="Roudier F."/>
            <person name="Carbonero P."/>
            <person name="Paz-Ares J."/>
            <person name="Davis S.J."/>
            <person name="Pecinka A."/>
            <person name="Quesneville H."/>
            <person name="Colot V."/>
            <person name="Lysak M.A."/>
            <person name="Weigel D."/>
            <person name="Coupland G."/>
            <person name="Schneeberger K."/>
        </authorList>
    </citation>
    <scope>NUCLEOTIDE SEQUENCE [LARGE SCALE GENOMIC DNA]</scope>
    <source>
        <strain evidence="11">cv. Pajares</strain>
    </source>
</reference>
<evidence type="ECO:0000256" key="8">
    <source>
        <dbReference type="RuleBase" id="RU003523"/>
    </source>
</evidence>
<feature type="domain" description="Pyruvate carboxyltransferase" evidence="9">
    <location>
        <begin position="30"/>
        <end position="304"/>
    </location>
</feature>
<comment type="similarity">
    <text evidence="2 8">Belongs to the alpha-IPM synthase/homocitrate synthase family.</text>
</comment>
<keyword evidence="4" id="KW-0934">Plastid</keyword>
<evidence type="ECO:0000313" key="10">
    <source>
        <dbReference type="EMBL" id="KFK40493.1"/>
    </source>
</evidence>
<evidence type="ECO:0000256" key="5">
    <source>
        <dbReference type="ARBA" id="ARBA00022679"/>
    </source>
</evidence>
<dbReference type="InterPro" id="IPR054691">
    <property type="entry name" value="LeuA/HCS_post-cat"/>
</dbReference>
<name>A0A087HEE1_ARAAL</name>
<dbReference type="GO" id="GO:0010177">
    <property type="term" value="F:methylthioalkylmalate synthase activity"/>
    <property type="evidence" value="ECO:0007669"/>
    <property type="project" value="UniProtKB-EC"/>
</dbReference>
<dbReference type="PANTHER" id="PTHR10277">
    <property type="entry name" value="HOMOCITRATE SYNTHASE-RELATED"/>
    <property type="match status" value="1"/>
</dbReference>
<gene>
    <name evidence="10" type="ordered locus">AALP_Aa2g002900</name>
</gene>
<evidence type="ECO:0000259" key="9">
    <source>
        <dbReference type="PROSITE" id="PS50991"/>
    </source>
</evidence>
<dbReference type="eggNOG" id="KOG2367">
    <property type="taxonomic scope" value="Eukaryota"/>
</dbReference>
<evidence type="ECO:0000256" key="2">
    <source>
        <dbReference type="ARBA" id="ARBA00006154"/>
    </source>
</evidence>
<dbReference type="GO" id="GO:0019752">
    <property type="term" value="P:carboxylic acid metabolic process"/>
    <property type="evidence" value="ECO:0007669"/>
    <property type="project" value="InterPro"/>
</dbReference>
<evidence type="ECO:0000256" key="7">
    <source>
        <dbReference type="ARBA" id="ARBA00047173"/>
    </source>
</evidence>
<organism evidence="10 11">
    <name type="scientific">Arabis alpina</name>
    <name type="common">Alpine rock-cress</name>
    <dbReference type="NCBI Taxonomy" id="50452"/>
    <lineage>
        <taxon>Eukaryota</taxon>
        <taxon>Viridiplantae</taxon>
        <taxon>Streptophyta</taxon>
        <taxon>Embryophyta</taxon>
        <taxon>Tracheophyta</taxon>
        <taxon>Spermatophyta</taxon>
        <taxon>Magnoliopsida</taxon>
        <taxon>eudicotyledons</taxon>
        <taxon>Gunneridae</taxon>
        <taxon>Pentapetalae</taxon>
        <taxon>rosids</taxon>
        <taxon>malvids</taxon>
        <taxon>Brassicales</taxon>
        <taxon>Brassicaceae</taxon>
        <taxon>Arabideae</taxon>
        <taxon>Arabis</taxon>
    </lineage>
</organism>
<dbReference type="InterPro" id="IPR002034">
    <property type="entry name" value="AIPM/Hcit_synth_CS"/>
</dbReference>
<dbReference type="FunFam" id="3.20.20.70:FF:000010">
    <property type="entry name" value="2-isopropylmalate synthase"/>
    <property type="match status" value="1"/>
</dbReference>
<dbReference type="InterPro" id="IPR013785">
    <property type="entry name" value="Aldolase_TIM"/>
</dbReference>
<dbReference type="PROSITE" id="PS00815">
    <property type="entry name" value="AIPM_HOMOCIT_SYNTH_1"/>
    <property type="match status" value="1"/>
</dbReference>
<keyword evidence="5 8" id="KW-0808">Transferase</keyword>
<dbReference type="PANTHER" id="PTHR10277:SF60">
    <property type="entry name" value="METHYLTHIOALKYLMALATE SYNTHASE 1, CHLOROPLASTIC-RELATED"/>
    <property type="match status" value="1"/>
</dbReference>
<sequence length="420" mass="46236">MTETEAADIKPVIEQWPEYIPNKLPDKNYVRVLDTTLRDGEQAPGGSLTPPQKIEIAWQLHKLRVDIMEVGFPASSEQEFETIQTIAKTVGNEVDEETGYVPVIAVLARTIHSDIEACWGSVKYAKRPRIIIFASTSDIHMKYKLKKTKEEVVEMAVSSVNFAKSLGFTDIQFGCEDGGRSDKDFICKILGEGIKAGASTVGIADTVGINMPVEFGELVSYIIANTPGMNECVFGIHCHNDLGVATANTLSAICAGARHVEVTINGIGERSGNAPLEEVVMALKCRGAYLMDGAYTRINTRQIMATSKMVQEYSGLYVQPYKPIVGDNCFLHESGIHQDGILKNRSTYEILSPEDIGIVKSENSGILLGKLSGRHAVKGRLKELGYEIDDGKLNDIFSRFRDLTKQKKRITDDDLKALVM</sequence>
<dbReference type="EC" id="2.3.3.17" evidence="7"/>
<comment type="subcellular location">
    <subcellularLocation>
        <location evidence="1">Plastid</location>
        <location evidence="1">Chloroplast</location>
    </subcellularLocation>
</comment>
<dbReference type="Pfam" id="PF22617">
    <property type="entry name" value="HCS_D2"/>
    <property type="match status" value="1"/>
</dbReference>
<dbReference type="Gramene" id="KFK40493">
    <property type="protein sequence ID" value="KFK40493"/>
    <property type="gene ID" value="AALP_AA2G002900"/>
</dbReference>
<evidence type="ECO:0000256" key="3">
    <source>
        <dbReference type="ARBA" id="ARBA00022528"/>
    </source>
</evidence>